<evidence type="ECO:0000256" key="5">
    <source>
        <dbReference type="ARBA" id="ARBA00024029"/>
    </source>
</evidence>
<keyword evidence="4" id="KW-0862">Zinc</keyword>
<evidence type="ECO:0000313" key="7">
    <source>
        <dbReference type="Proteomes" id="UP000176723"/>
    </source>
</evidence>
<dbReference type="Pfam" id="PF02633">
    <property type="entry name" value="Creatininase"/>
    <property type="match status" value="1"/>
</dbReference>
<dbReference type="SUPFAM" id="SSF102215">
    <property type="entry name" value="Creatininase"/>
    <property type="match status" value="1"/>
</dbReference>
<dbReference type="GO" id="GO:0009231">
    <property type="term" value="P:riboflavin biosynthetic process"/>
    <property type="evidence" value="ECO:0007669"/>
    <property type="project" value="TreeGrafter"/>
</dbReference>
<evidence type="ECO:0000256" key="2">
    <source>
        <dbReference type="ARBA" id="ARBA00022723"/>
    </source>
</evidence>
<name>A0A1G1W3H3_9BACT</name>
<comment type="cofactor">
    <cofactor evidence="1">
        <name>Zn(2+)</name>
        <dbReference type="ChEBI" id="CHEBI:29105"/>
    </cofactor>
</comment>
<dbReference type="GO" id="GO:0046872">
    <property type="term" value="F:metal ion binding"/>
    <property type="evidence" value="ECO:0007669"/>
    <property type="project" value="UniProtKB-KW"/>
</dbReference>
<accession>A0A1G1W3H3</accession>
<reference evidence="6 7" key="1">
    <citation type="journal article" date="2016" name="Nat. Commun.">
        <title>Thousands of microbial genomes shed light on interconnected biogeochemical processes in an aquifer system.</title>
        <authorList>
            <person name="Anantharaman K."/>
            <person name="Brown C.T."/>
            <person name="Hug L.A."/>
            <person name="Sharon I."/>
            <person name="Castelle C.J."/>
            <person name="Probst A.J."/>
            <person name="Thomas B.C."/>
            <person name="Singh A."/>
            <person name="Wilkins M.J."/>
            <person name="Karaoz U."/>
            <person name="Brodie E.L."/>
            <person name="Williams K.H."/>
            <person name="Hubbard S.S."/>
            <person name="Banfield J.F."/>
        </authorList>
    </citation>
    <scope>NUCLEOTIDE SEQUENCE [LARGE SCALE GENOMIC DNA]</scope>
</reference>
<dbReference type="EMBL" id="MHCL01000006">
    <property type="protein sequence ID" value="OGY22134.1"/>
    <property type="molecule type" value="Genomic_DNA"/>
</dbReference>
<gene>
    <name evidence="6" type="ORF">A3A65_01515</name>
</gene>
<dbReference type="STRING" id="1797593.A3A65_01515"/>
<keyword evidence="2" id="KW-0479">Metal-binding</keyword>
<dbReference type="Proteomes" id="UP000176723">
    <property type="component" value="Unassembled WGS sequence"/>
</dbReference>
<evidence type="ECO:0000256" key="4">
    <source>
        <dbReference type="ARBA" id="ARBA00022833"/>
    </source>
</evidence>
<keyword evidence="3" id="KW-0378">Hydrolase</keyword>
<dbReference type="AlphaFoldDB" id="A0A1G1W3H3"/>
<proteinExistence type="inferred from homology"/>
<comment type="similarity">
    <text evidence="5">Belongs to the creatininase superfamily.</text>
</comment>
<sequence length="324" mass="37369">MTDILYHSLRRLLMPHPKEELTIIPETLWPSHLLYWRRMGSRQISEYVEQTPSEKQLILFAWGVLEAHGPFLPVANDSHLASVAADEVAHRLFHDHHIQPIIFDSFADVGSPSATWEFPGAVAYSSHPVPVIQEIWEQTLSRMHKEGFRKFFLINGDGGNWMNHWARLKWDSSVIRDLTQKHGLVFSGSNWDQEGGEPFPHAGVLDHAFIAWASRFAPERIRLSALRHGLHPVDEALLPQIDGVNKLWLEGEKRRFTDWSRYKDQKEHRGVVEFSLERYRNLLYEEDGSPRQTGGVSADFEEKMKFLMKQVLNVVQSPSSLPLL</sequence>
<evidence type="ECO:0000313" key="6">
    <source>
        <dbReference type="EMBL" id="OGY22134.1"/>
    </source>
</evidence>
<dbReference type="InterPro" id="IPR024087">
    <property type="entry name" value="Creatininase-like_sf"/>
</dbReference>
<dbReference type="PANTHER" id="PTHR35005">
    <property type="entry name" value="3-DEHYDRO-SCYLLO-INOSOSE HYDROLASE"/>
    <property type="match status" value="1"/>
</dbReference>
<protein>
    <submittedName>
        <fullName evidence="6">Uncharacterized protein</fullName>
    </submittedName>
</protein>
<dbReference type="PANTHER" id="PTHR35005:SF1">
    <property type="entry name" value="2-AMINO-5-FORMYLAMINO-6-RIBOSYLAMINOPYRIMIDIN-4(3H)-ONE 5'-MONOPHOSPHATE DEFORMYLASE"/>
    <property type="match status" value="1"/>
</dbReference>
<comment type="caution">
    <text evidence="6">The sequence shown here is derived from an EMBL/GenBank/DDBJ whole genome shotgun (WGS) entry which is preliminary data.</text>
</comment>
<evidence type="ECO:0000256" key="3">
    <source>
        <dbReference type="ARBA" id="ARBA00022801"/>
    </source>
</evidence>
<evidence type="ECO:0000256" key="1">
    <source>
        <dbReference type="ARBA" id="ARBA00001947"/>
    </source>
</evidence>
<dbReference type="GO" id="GO:0016811">
    <property type="term" value="F:hydrolase activity, acting on carbon-nitrogen (but not peptide) bonds, in linear amides"/>
    <property type="evidence" value="ECO:0007669"/>
    <property type="project" value="TreeGrafter"/>
</dbReference>
<organism evidence="6 7">
    <name type="scientific">Candidatus Chisholmbacteria bacterium RIFCSPLOWO2_01_FULL_49_14</name>
    <dbReference type="NCBI Taxonomy" id="1797593"/>
    <lineage>
        <taxon>Bacteria</taxon>
        <taxon>Candidatus Chisholmiibacteriota</taxon>
    </lineage>
</organism>
<dbReference type="Gene3D" id="3.40.50.10310">
    <property type="entry name" value="Creatininase"/>
    <property type="match status" value="1"/>
</dbReference>
<dbReference type="InterPro" id="IPR003785">
    <property type="entry name" value="Creatininase/forma_Hydrolase"/>
</dbReference>